<proteinExistence type="predicted"/>
<dbReference type="PANTHER" id="PTHR46581">
    <property type="entry name" value="ARABINOSYLTRANSFERASE RRA3"/>
    <property type="match status" value="1"/>
</dbReference>
<protein>
    <submittedName>
        <fullName evidence="1">Uncharacterized protein</fullName>
    </submittedName>
</protein>
<evidence type="ECO:0000313" key="2">
    <source>
        <dbReference type="Proteomes" id="UP001202328"/>
    </source>
</evidence>
<organism evidence="1 2">
    <name type="scientific">Papaver atlanticum</name>
    <dbReference type="NCBI Taxonomy" id="357466"/>
    <lineage>
        <taxon>Eukaryota</taxon>
        <taxon>Viridiplantae</taxon>
        <taxon>Streptophyta</taxon>
        <taxon>Embryophyta</taxon>
        <taxon>Tracheophyta</taxon>
        <taxon>Spermatophyta</taxon>
        <taxon>Magnoliopsida</taxon>
        <taxon>Ranunculales</taxon>
        <taxon>Papaveraceae</taxon>
        <taxon>Papaveroideae</taxon>
        <taxon>Papaver</taxon>
    </lineage>
</organism>
<gene>
    <name evidence="1" type="ORF">MKW98_025448</name>
</gene>
<reference evidence="1" key="1">
    <citation type="submission" date="2022-04" db="EMBL/GenBank/DDBJ databases">
        <title>A functionally conserved STORR gene fusion in Papaver species that diverged 16.8 million years ago.</title>
        <authorList>
            <person name="Catania T."/>
        </authorList>
    </citation>
    <scope>NUCLEOTIDE SEQUENCE</scope>
    <source>
        <strain evidence="1">S-188037</strain>
    </source>
</reference>
<dbReference type="GO" id="GO:0080147">
    <property type="term" value="P:root hair cell development"/>
    <property type="evidence" value="ECO:0007669"/>
    <property type="project" value="InterPro"/>
</dbReference>
<comment type="caution">
    <text evidence="1">The sequence shown here is derived from an EMBL/GenBank/DDBJ whole genome shotgun (WGS) entry which is preliminary data.</text>
</comment>
<dbReference type="Proteomes" id="UP001202328">
    <property type="component" value="Unassembled WGS sequence"/>
</dbReference>
<dbReference type="InterPro" id="IPR044290">
    <property type="entry name" value="RRA1/2/3"/>
</dbReference>
<dbReference type="EMBL" id="JAJJMB010011896">
    <property type="protein sequence ID" value="KAI3895657.1"/>
    <property type="molecule type" value="Genomic_DNA"/>
</dbReference>
<feature type="non-terminal residue" evidence="1">
    <location>
        <position position="129"/>
    </location>
</feature>
<name>A0AAD4SBW4_9MAGN</name>
<accession>A0AAD4SBW4</accession>
<dbReference type="PANTHER" id="PTHR46581:SF3">
    <property type="entry name" value="ARABINOSYLTRANSFERASE RRA3"/>
    <property type="match status" value="1"/>
</dbReference>
<sequence>MFADCFANVRTEKLRLAEQGNDLAQKQVLVMGNPHKSGPFGTVKSSRTNPTIVADVSVNPRLAKLLEKVGFRKELIVCLANSNSAYLLVFALDDDIPNFCELNHVPFYKRDPEKMSMKFPEQEIIMLFQ</sequence>
<dbReference type="AlphaFoldDB" id="A0AAD4SBW4"/>
<keyword evidence="2" id="KW-1185">Reference proteome</keyword>
<dbReference type="GO" id="GO:0016757">
    <property type="term" value="F:glycosyltransferase activity"/>
    <property type="evidence" value="ECO:0007669"/>
    <property type="project" value="InterPro"/>
</dbReference>
<evidence type="ECO:0000313" key="1">
    <source>
        <dbReference type="EMBL" id="KAI3895657.1"/>
    </source>
</evidence>